<keyword evidence="5" id="KW-1185">Reference proteome</keyword>
<dbReference type="Proteomes" id="UP000220158">
    <property type="component" value="Chromosome 7"/>
</dbReference>
<name>A0A1J1H307_PLARL</name>
<accession>A0A1J1H307</accession>
<evidence type="ECO:0000313" key="4">
    <source>
        <dbReference type="EMBL" id="CRG99261.1"/>
    </source>
</evidence>
<dbReference type="KEGG" id="prel:PRELSG_0702600"/>
<feature type="chain" id="PRO_5013289340" evidence="2">
    <location>
        <begin position="21"/>
        <end position="902"/>
    </location>
</feature>
<dbReference type="OrthoDB" id="392048at2759"/>
<proteinExistence type="predicted"/>
<dbReference type="VEuPathDB" id="PlasmoDB:PRELSG_0702600"/>
<keyword evidence="2" id="KW-0732">Signal</keyword>
<dbReference type="AlphaFoldDB" id="A0A1J1H307"/>
<dbReference type="InterPro" id="IPR054451">
    <property type="entry name" value="RhopH3_C"/>
</dbReference>
<feature type="signal peptide" evidence="2">
    <location>
        <begin position="1"/>
        <end position="20"/>
    </location>
</feature>
<dbReference type="EMBL" id="LN835302">
    <property type="protein sequence ID" value="CRG99261.1"/>
    <property type="molecule type" value="Genomic_DNA"/>
</dbReference>
<gene>
    <name evidence="4" type="primary">RhopH3</name>
    <name evidence="4" type="ORF">PRELSG_0702600</name>
</gene>
<dbReference type="GeneID" id="39735362"/>
<feature type="region of interest" description="Disordered" evidence="1">
    <location>
        <begin position="828"/>
        <end position="887"/>
    </location>
</feature>
<dbReference type="Pfam" id="PF22808">
    <property type="entry name" value="RhopH3_C"/>
    <property type="match status" value="1"/>
</dbReference>
<evidence type="ECO:0000256" key="2">
    <source>
        <dbReference type="SAM" id="SignalP"/>
    </source>
</evidence>
<feature type="compositionally biased region" description="Basic residues" evidence="1">
    <location>
        <begin position="874"/>
        <end position="884"/>
    </location>
</feature>
<evidence type="ECO:0000313" key="5">
    <source>
        <dbReference type="Proteomes" id="UP000220158"/>
    </source>
</evidence>
<evidence type="ECO:0000259" key="3">
    <source>
        <dbReference type="Pfam" id="PF22808"/>
    </source>
</evidence>
<protein>
    <submittedName>
        <fullName evidence="4">High molecular weight rhoptry protein 3, putative</fullName>
    </submittedName>
</protein>
<reference evidence="4 5" key="1">
    <citation type="submission" date="2015-04" db="EMBL/GenBank/DDBJ databases">
        <authorList>
            <consortium name="Pathogen Informatics"/>
        </authorList>
    </citation>
    <scope>NUCLEOTIDE SEQUENCE [LARGE SCALE GENOMIC DNA]</scope>
    <source>
        <strain evidence="4 5">SGS1</strain>
    </source>
</reference>
<organism evidence="4 5">
    <name type="scientific">Plasmodium relictum</name>
    <dbReference type="NCBI Taxonomy" id="85471"/>
    <lineage>
        <taxon>Eukaryota</taxon>
        <taxon>Sar</taxon>
        <taxon>Alveolata</taxon>
        <taxon>Apicomplexa</taxon>
        <taxon>Aconoidasida</taxon>
        <taxon>Haemosporida</taxon>
        <taxon>Plasmodiidae</taxon>
        <taxon>Plasmodium</taxon>
        <taxon>Plasmodium (Haemamoeba)</taxon>
    </lineage>
</organism>
<feature type="domain" description="RhopH3 C-terminal" evidence="3">
    <location>
        <begin position="365"/>
        <end position="703"/>
    </location>
</feature>
<dbReference type="RefSeq" id="XP_028532268.1">
    <property type="nucleotide sequence ID" value="XM_028675706.1"/>
</dbReference>
<sequence>MKSKIFATLFVTWSSVLVTGREHFNGYLTQKLKILLECNFIAHYYLKGVPEIDSFLDFIREPEQFYWFVEHYLSVPFKITQNLKDRTKNGKIGSVNNISVCSGRSWVSEFLLNYKEPNISELLTYMDKKQKEFLSLNHINGTPVGKYTVFPIKEFHKYCILPPLIKTTISDNNNESKELIFHLNREEYKIYLSAIGSQLTAIKYLYVQIKDENRKKILRKILENESDISISCPTYNIKLHYTKDCSSSRTILKCLDNYIRRSCQRKIETRHSVSLCEHLFFLFENIKNPYSQNFKDFLSDGRLSLVKPQSVWNVPVFKVYKPNDFKDNSKNIETGVFKMLNNKNLVFLSFNDKIPKNLYYEVEIQPLTKLSLYASKISDKLLRFFYLFKKLSSPISPVSVEELNHNIKDFNFKEAKNEVKCQNVKKSLQLELDVETMKGIVTEKICKIIESHSLAKQVHKEIPSKPLIIHDKIAKKFRIQCIVLSAFVEAYNIVRQILNLESILSLTRYTSLYLHKFFNSVTSLKGNFLYKNANALKYAAACSKAVLHVPAVLYKRNIYVAETFLSLYLGLSNLVSSNPSSPFFEFAIMEFLVTYFNKGSEKFVLYLITILSVLHLNIYYYEQIFCHFKEHFPTLKTKMIHPDIANRVLVNLKSLIGSRRYMEMFNLYKHFESDEIFNTQKVFSIIYDFQKYFESNKSKKEAKLEEISEVPIPLDTLNDGIGYREEDLLYEIDKEESIDPLLDVDLDDTESEDEIENPKNKSHFLDILSEGQDICAYSRQDKQLELILSPYIGNVRRDESLESKTSEKPEVTLKMIKERQQRLDEEMDQIEEINEPEVRASQSRTQRFSSESTSNTSESEDESSTTESEGSKKEGKKKRPKKKSCIPGLGFITSKLKCFKKK</sequence>
<evidence type="ECO:0000256" key="1">
    <source>
        <dbReference type="SAM" id="MobiDB-lite"/>
    </source>
</evidence>